<sequence length="162" mass="16804">MVTLAAGTIGLNAGCGIAAATSGPTLPGSAPSGIDGSRAGAGTPGAGGGRRALVDPVDLERLRGGPARPTRGVAYPFDLLTHCGIEHARFGGRTWRSERPLRQPRPLPDADGLTRHTGYTAGTMTVNDRDSATFVIDVRRADPFGSAEVVFYATRQTPPLCH</sequence>
<proteinExistence type="predicted"/>
<organism evidence="2 3">
    <name type="scientific">Pilimelia columellifera subsp. columellifera</name>
    <dbReference type="NCBI Taxonomy" id="706583"/>
    <lineage>
        <taxon>Bacteria</taxon>
        <taxon>Bacillati</taxon>
        <taxon>Actinomycetota</taxon>
        <taxon>Actinomycetes</taxon>
        <taxon>Micromonosporales</taxon>
        <taxon>Micromonosporaceae</taxon>
        <taxon>Pilimelia</taxon>
    </lineage>
</organism>
<keyword evidence="3" id="KW-1185">Reference proteome</keyword>
<name>A0ABN3NGL9_9ACTN</name>
<feature type="region of interest" description="Disordered" evidence="1">
    <location>
        <begin position="97"/>
        <end position="120"/>
    </location>
</feature>
<feature type="region of interest" description="Disordered" evidence="1">
    <location>
        <begin position="28"/>
        <end position="52"/>
    </location>
</feature>
<dbReference type="EMBL" id="BAAARY010000007">
    <property type="protein sequence ID" value="GAA2521682.1"/>
    <property type="molecule type" value="Genomic_DNA"/>
</dbReference>
<accession>A0ABN3NGL9</accession>
<protein>
    <submittedName>
        <fullName evidence="2">Uncharacterized protein</fullName>
    </submittedName>
</protein>
<comment type="caution">
    <text evidence="2">The sequence shown here is derived from an EMBL/GenBank/DDBJ whole genome shotgun (WGS) entry which is preliminary data.</text>
</comment>
<evidence type="ECO:0000313" key="3">
    <source>
        <dbReference type="Proteomes" id="UP001499978"/>
    </source>
</evidence>
<gene>
    <name evidence="2" type="ORF">GCM10010201_19480</name>
</gene>
<reference evidence="2 3" key="1">
    <citation type="journal article" date="2019" name="Int. J. Syst. Evol. Microbiol.">
        <title>The Global Catalogue of Microorganisms (GCM) 10K type strain sequencing project: providing services to taxonomists for standard genome sequencing and annotation.</title>
        <authorList>
            <consortium name="The Broad Institute Genomics Platform"/>
            <consortium name="The Broad Institute Genome Sequencing Center for Infectious Disease"/>
            <person name="Wu L."/>
            <person name="Ma J."/>
        </authorList>
    </citation>
    <scope>NUCLEOTIDE SEQUENCE [LARGE SCALE GENOMIC DNA]</scope>
    <source>
        <strain evidence="2 3">JCM 3367</strain>
    </source>
</reference>
<evidence type="ECO:0000256" key="1">
    <source>
        <dbReference type="SAM" id="MobiDB-lite"/>
    </source>
</evidence>
<dbReference type="Proteomes" id="UP001499978">
    <property type="component" value="Unassembled WGS sequence"/>
</dbReference>
<evidence type="ECO:0000313" key="2">
    <source>
        <dbReference type="EMBL" id="GAA2521682.1"/>
    </source>
</evidence>